<feature type="compositionally biased region" description="Basic and acidic residues" evidence="1">
    <location>
        <begin position="555"/>
        <end position="567"/>
    </location>
</feature>
<name>A0A2A9MFB0_BESBE</name>
<proteinExistence type="predicted"/>
<feature type="domain" description="CBM20" evidence="2">
    <location>
        <begin position="5"/>
        <end position="121"/>
    </location>
</feature>
<dbReference type="GeneID" id="40312138"/>
<dbReference type="KEGG" id="bbes:BESB_072120"/>
<dbReference type="RefSeq" id="XP_029218069.1">
    <property type="nucleotide sequence ID" value="XM_029365585.1"/>
</dbReference>
<organism evidence="3 4">
    <name type="scientific">Besnoitia besnoiti</name>
    <name type="common">Apicomplexan protozoan</name>
    <dbReference type="NCBI Taxonomy" id="94643"/>
    <lineage>
        <taxon>Eukaryota</taxon>
        <taxon>Sar</taxon>
        <taxon>Alveolata</taxon>
        <taxon>Apicomplexa</taxon>
        <taxon>Conoidasida</taxon>
        <taxon>Coccidia</taxon>
        <taxon>Eucoccidiorida</taxon>
        <taxon>Eimeriorina</taxon>
        <taxon>Sarcocystidae</taxon>
        <taxon>Besnoitia</taxon>
    </lineage>
</organism>
<feature type="compositionally biased region" description="Basic and acidic residues" evidence="1">
    <location>
        <begin position="956"/>
        <end position="975"/>
    </location>
</feature>
<dbReference type="VEuPathDB" id="ToxoDB:BESB_072120"/>
<feature type="region of interest" description="Disordered" evidence="1">
    <location>
        <begin position="772"/>
        <end position="840"/>
    </location>
</feature>
<evidence type="ECO:0000313" key="4">
    <source>
        <dbReference type="Proteomes" id="UP000224006"/>
    </source>
</evidence>
<evidence type="ECO:0000256" key="1">
    <source>
        <dbReference type="SAM" id="MobiDB-lite"/>
    </source>
</evidence>
<gene>
    <name evidence="3" type="ORF">BESB_072120</name>
</gene>
<feature type="region of interest" description="Disordered" evidence="1">
    <location>
        <begin position="956"/>
        <end position="1096"/>
    </location>
</feature>
<feature type="compositionally biased region" description="Basic and acidic residues" evidence="1">
    <location>
        <begin position="868"/>
        <end position="880"/>
    </location>
</feature>
<feature type="compositionally biased region" description="Low complexity" evidence="1">
    <location>
        <begin position="823"/>
        <end position="834"/>
    </location>
</feature>
<dbReference type="InterPro" id="IPR002044">
    <property type="entry name" value="CBM20"/>
</dbReference>
<feature type="compositionally biased region" description="Polar residues" evidence="1">
    <location>
        <begin position="811"/>
        <end position="822"/>
    </location>
</feature>
<protein>
    <recommendedName>
        <fullName evidence="2">CBM20 domain-containing protein</fullName>
    </recommendedName>
</protein>
<feature type="region of interest" description="Disordered" evidence="1">
    <location>
        <begin position="229"/>
        <end position="251"/>
    </location>
</feature>
<keyword evidence="4" id="KW-1185">Reference proteome</keyword>
<feature type="compositionally biased region" description="Basic and acidic residues" evidence="1">
    <location>
        <begin position="530"/>
        <end position="539"/>
    </location>
</feature>
<dbReference type="EMBL" id="NWUJ01000007">
    <property type="protein sequence ID" value="PFH34060.1"/>
    <property type="molecule type" value="Genomic_DNA"/>
</dbReference>
<dbReference type="AlphaFoldDB" id="A0A2A9MFB0"/>
<dbReference type="Gene3D" id="2.60.40.10">
    <property type="entry name" value="Immunoglobulins"/>
    <property type="match status" value="1"/>
</dbReference>
<dbReference type="SMART" id="SM01065">
    <property type="entry name" value="CBM_2"/>
    <property type="match status" value="1"/>
</dbReference>
<dbReference type="GO" id="GO:2001070">
    <property type="term" value="F:starch binding"/>
    <property type="evidence" value="ECO:0007669"/>
    <property type="project" value="InterPro"/>
</dbReference>
<reference evidence="3 4" key="1">
    <citation type="submission" date="2017-09" db="EMBL/GenBank/DDBJ databases">
        <title>Genome sequencing of Besnoitia besnoiti strain Bb-Ger1.</title>
        <authorList>
            <person name="Schares G."/>
            <person name="Venepally P."/>
            <person name="Lorenzi H.A."/>
        </authorList>
    </citation>
    <scope>NUCLEOTIDE SEQUENCE [LARGE SCALE GENOMIC DNA]</scope>
    <source>
        <strain evidence="3 4">Bb-Ger1</strain>
    </source>
</reference>
<sequence length="1096" mass="116137">MAGSREGTVFCAVRFNCHCNQTQIGDQVCLLGSTAALGKWSFSHRVPLTTSPELYPRWYTERPVLLPAYADVRYKFLICNKDAPLCQACRYEPAASFGAGADASGSARGASLVTASSQLGDDAGAGFGLEEGESAGWGRGRSLLARGGDGATLVYDGKTAARHRDAKHGNSCGLAISTSDIVQSQKCCGAVMKGEWEAAKRWENIRGQQGDRVLSLTSHAVEVFDTFGAEPSSHTVPGGASAGFPTHRKRSSSCAPLCRAPLSSRGDFGPPSAATGGRHPESGCCCVSLCRAAWSEAGREDEFYLAGAHSLPGGGGGPFHAPGGGQRHSSRASQRSSYASSAVSYAEPAYATRKGGVRSLVPPLEVAAALPSPESPNSRMARDAVCADAAVSSASAAHTYFSRLKRFDDFDSLHQLPSSPGAPFSPLAAAGLVAPEGYRTRRRHSTGCYGGHPGASWCAAPLYGGGLVPPPVVPSPLASDSFRAALDSMAAYYPAQGLYDLVPIAPGSSPRRVPRHLRDHKAPSLSPSTGDEKATELSRVKPGARLSSKSGRCGGRVEGDAGTEKNLKPRKARSAPQADASSLEEGRGKVEQEGGQEKAIKNVGEFNFLQALGQLSSTPLHEYLRMLNGENKLPTVSSTVLSLALASSLCSAAPCPALLPSSPGGLKEVLAAKVASFPPSAAPETGPSGPLSGEEGARPEEEKREGNKEAAQGGANAALEKAQEAEEAADFQLSKAAAHHLEDAAVAAAEAAIARLESRLFRTVQEAVCTPRVPAGKHESDGRKRTRKREEGDHAEAREGRREGDDRGHSRFSSGASSNRHCSSSIRCVSSSSSAGNLPYSDESVRELSACSFRRDSASPESSAALSPRKEWKRSEEETKKWREDSRDRLACLQDEVRCLASALFEIRREQAFARQLLAALCGSLERAFEDRKLDEGSCSPVFSSPRLYAGQLKQMRDSHSERETPGHTTCEKTQRWASADATPDAPARFRDAVRSCLASGGPRKAAEGRPAKDERRGSDPEQLEERAVQCFSLEGSPSCLESEVELEEESRAETEDAGEQGTKREPLKEEEEVPGDTPNPEAQALRARGEPETAP</sequence>
<feature type="compositionally biased region" description="Basic and acidic residues" evidence="1">
    <location>
        <begin position="1005"/>
        <end position="1028"/>
    </location>
</feature>
<feature type="region of interest" description="Disordered" evidence="1">
    <location>
        <begin position="510"/>
        <end position="595"/>
    </location>
</feature>
<dbReference type="OrthoDB" id="333975at2759"/>
<comment type="caution">
    <text evidence="3">The sequence shown here is derived from an EMBL/GenBank/DDBJ whole genome shotgun (WGS) entry which is preliminary data.</text>
</comment>
<dbReference type="InterPro" id="IPR013784">
    <property type="entry name" value="Carb-bd-like_fold"/>
</dbReference>
<dbReference type="Pfam" id="PF00686">
    <property type="entry name" value="CBM_20"/>
    <property type="match status" value="1"/>
</dbReference>
<evidence type="ECO:0000313" key="3">
    <source>
        <dbReference type="EMBL" id="PFH34060.1"/>
    </source>
</evidence>
<feature type="compositionally biased region" description="Gly residues" evidence="1">
    <location>
        <begin position="315"/>
        <end position="326"/>
    </location>
</feature>
<feature type="region of interest" description="Disordered" evidence="1">
    <location>
        <begin position="315"/>
        <end position="336"/>
    </location>
</feature>
<dbReference type="Proteomes" id="UP000224006">
    <property type="component" value="Unassembled WGS sequence"/>
</dbReference>
<feature type="compositionally biased region" description="Basic and acidic residues" evidence="1">
    <location>
        <begin position="584"/>
        <end position="595"/>
    </location>
</feature>
<dbReference type="PROSITE" id="PS51166">
    <property type="entry name" value="CBM20"/>
    <property type="match status" value="1"/>
</dbReference>
<dbReference type="STRING" id="94643.A0A2A9MFB0"/>
<feature type="region of interest" description="Disordered" evidence="1">
    <location>
        <begin position="858"/>
        <end position="880"/>
    </location>
</feature>
<feature type="compositionally biased region" description="Basic and acidic residues" evidence="1">
    <location>
        <begin position="695"/>
        <end position="708"/>
    </location>
</feature>
<feature type="region of interest" description="Disordered" evidence="1">
    <location>
        <begin position="678"/>
        <end position="726"/>
    </location>
</feature>
<dbReference type="SUPFAM" id="SSF49452">
    <property type="entry name" value="Starch-binding domain-like"/>
    <property type="match status" value="1"/>
</dbReference>
<feature type="compositionally biased region" description="Basic and acidic residues" evidence="1">
    <location>
        <begin position="776"/>
        <end position="809"/>
    </location>
</feature>
<evidence type="ECO:0000259" key="2">
    <source>
        <dbReference type="PROSITE" id="PS51166"/>
    </source>
</evidence>
<dbReference type="InterPro" id="IPR013783">
    <property type="entry name" value="Ig-like_fold"/>
</dbReference>
<accession>A0A2A9MFB0</accession>